<feature type="domain" description="Alpha/beta hydrolase fold-3" evidence="4">
    <location>
        <begin position="191"/>
        <end position="410"/>
    </location>
</feature>
<protein>
    <recommendedName>
        <fullName evidence="4">Alpha/beta hydrolase fold-3 domain-containing protein</fullName>
    </recommendedName>
</protein>
<sequence length="530" mass="58812">METNTVQDRILENANGAMVGIGSENGSKNMSTGRQADALAAKKTWSITAFGGKMPKRTNSENRTQSQNQSRSQPDKDKDGSAKKQSTPLPPVVSRSVHAIRRVLELVNTDHLDASSLQLARSVMNFGAAPSLPRTSIRKDYIPRLEGMLIEGMTEADSHGLIKAEWLECPTMPNAAEHPTNNSNNNADKVILYIHGGAYMVCSRKTHRGITSKIAKYANCKLLVIDYRLAPEHIFPLALHDAVSAYSFLTNPPSKSNCKTYVPENIIVMGDSAGGGLSLALLLWIRDHGASINLKMPGGAALLSPWLDLSHSMPSFKANGKYDYLPERVKGRIIDENRSHYYIKDNSFLRNPLVSPLFAEERTAQPLCPLLIQVGENERLRDENLAFASRVFTRSPIHLELYESMVHVFQLFNQINAFADKGVENLGLFAQRIHNSDGSAESDFRREFTFVSNSEGFPKRELSKKEIEDYLALPYEIEDDGGAGVLENILREGCVSEKEKEGNQKNTHEIQAGSMITTVMHVEPEEVESE</sequence>
<evidence type="ECO:0000259" key="4">
    <source>
        <dbReference type="Pfam" id="PF07859"/>
    </source>
</evidence>
<dbReference type="Proteomes" id="UP001211907">
    <property type="component" value="Unassembled WGS sequence"/>
</dbReference>
<dbReference type="InterPro" id="IPR002168">
    <property type="entry name" value="Lipase_GDXG_HIS_AS"/>
</dbReference>
<dbReference type="GO" id="GO:0016787">
    <property type="term" value="F:hydrolase activity"/>
    <property type="evidence" value="ECO:0007669"/>
    <property type="project" value="UniProtKB-KW"/>
</dbReference>
<comment type="caution">
    <text evidence="5">The sequence shown here is derived from an EMBL/GenBank/DDBJ whole genome shotgun (WGS) entry which is preliminary data.</text>
</comment>
<reference evidence="5" key="1">
    <citation type="submission" date="2020-05" db="EMBL/GenBank/DDBJ databases">
        <title>Phylogenomic resolution of chytrid fungi.</title>
        <authorList>
            <person name="Stajich J.E."/>
            <person name="Amses K."/>
            <person name="Simmons R."/>
            <person name="Seto K."/>
            <person name="Myers J."/>
            <person name="Bonds A."/>
            <person name="Quandt C.A."/>
            <person name="Barry K."/>
            <person name="Liu P."/>
            <person name="Grigoriev I."/>
            <person name="Longcore J.E."/>
            <person name="James T.Y."/>
        </authorList>
    </citation>
    <scope>NUCLEOTIDE SEQUENCE</scope>
    <source>
        <strain evidence="5">JEL0513</strain>
    </source>
</reference>
<evidence type="ECO:0000256" key="2">
    <source>
        <dbReference type="ARBA" id="ARBA00022801"/>
    </source>
</evidence>
<comment type="similarity">
    <text evidence="1">Belongs to the 'GDXG' lipolytic enzyme family.</text>
</comment>
<dbReference type="Gene3D" id="3.40.50.1820">
    <property type="entry name" value="alpha/beta hydrolase"/>
    <property type="match status" value="1"/>
</dbReference>
<dbReference type="PANTHER" id="PTHR48081">
    <property type="entry name" value="AB HYDROLASE SUPERFAMILY PROTEIN C4A8.06C"/>
    <property type="match status" value="1"/>
</dbReference>
<feature type="compositionally biased region" description="Basic and acidic residues" evidence="3">
    <location>
        <begin position="73"/>
        <end position="82"/>
    </location>
</feature>
<dbReference type="EMBL" id="JADGJH010000889">
    <property type="protein sequence ID" value="KAJ3121343.1"/>
    <property type="molecule type" value="Genomic_DNA"/>
</dbReference>
<feature type="compositionally biased region" description="Low complexity" evidence="3">
    <location>
        <begin position="61"/>
        <end position="72"/>
    </location>
</feature>
<gene>
    <name evidence="5" type="ORF">HK100_012416</name>
</gene>
<name>A0AAD5SZV7_9FUNG</name>
<evidence type="ECO:0000313" key="6">
    <source>
        <dbReference type="Proteomes" id="UP001211907"/>
    </source>
</evidence>
<organism evidence="5 6">
    <name type="scientific">Physocladia obscura</name>
    <dbReference type="NCBI Taxonomy" id="109957"/>
    <lineage>
        <taxon>Eukaryota</taxon>
        <taxon>Fungi</taxon>
        <taxon>Fungi incertae sedis</taxon>
        <taxon>Chytridiomycota</taxon>
        <taxon>Chytridiomycota incertae sedis</taxon>
        <taxon>Chytridiomycetes</taxon>
        <taxon>Chytridiales</taxon>
        <taxon>Chytriomycetaceae</taxon>
        <taxon>Physocladia</taxon>
    </lineage>
</organism>
<dbReference type="SUPFAM" id="SSF53474">
    <property type="entry name" value="alpha/beta-Hydrolases"/>
    <property type="match status" value="1"/>
</dbReference>
<accession>A0AAD5SZV7</accession>
<keyword evidence="2" id="KW-0378">Hydrolase</keyword>
<dbReference type="InterPro" id="IPR013094">
    <property type="entry name" value="AB_hydrolase_3"/>
</dbReference>
<dbReference type="AlphaFoldDB" id="A0AAD5SZV7"/>
<dbReference type="PROSITE" id="PS01173">
    <property type="entry name" value="LIPASE_GDXG_HIS"/>
    <property type="match status" value="1"/>
</dbReference>
<evidence type="ECO:0000313" key="5">
    <source>
        <dbReference type="EMBL" id="KAJ3121343.1"/>
    </source>
</evidence>
<proteinExistence type="inferred from homology"/>
<feature type="compositionally biased region" description="Basic and acidic residues" evidence="3">
    <location>
        <begin position="496"/>
        <end position="508"/>
    </location>
</feature>
<keyword evidence="6" id="KW-1185">Reference proteome</keyword>
<dbReference type="InterPro" id="IPR029058">
    <property type="entry name" value="AB_hydrolase_fold"/>
</dbReference>
<dbReference type="Pfam" id="PF07859">
    <property type="entry name" value="Abhydrolase_3"/>
    <property type="match status" value="1"/>
</dbReference>
<feature type="region of interest" description="Disordered" evidence="3">
    <location>
        <begin position="49"/>
        <end position="93"/>
    </location>
</feature>
<feature type="region of interest" description="Disordered" evidence="3">
    <location>
        <begin position="496"/>
        <end position="515"/>
    </location>
</feature>
<dbReference type="PANTHER" id="PTHR48081:SF8">
    <property type="entry name" value="ALPHA_BETA HYDROLASE FOLD-3 DOMAIN-CONTAINING PROTEIN-RELATED"/>
    <property type="match status" value="1"/>
</dbReference>
<evidence type="ECO:0000256" key="3">
    <source>
        <dbReference type="SAM" id="MobiDB-lite"/>
    </source>
</evidence>
<dbReference type="InterPro" id="IPR050300">
    <property type="entry name" value="GDXG_lipolytic_enzyme"/>
</dbReference>
<evidence type="ECO:0000256" key="1">
    <source>
        <dbReference type="ARBA" id="ARBA00010515"/>
    </source>
</evidence>